<dbReference type="Proteomes" id="UP001055811">
    <property type="component" value="Linkage Group LG06"/>
</dbReference>
<keyword evidence="2" id="KW-1185">Reference proteome</keyword>
<comment type="caution">
    <text evidence="1">The sequence shown here is derived from an EMBL/GenBank/DDBJ whole genome shotgun (WGS) entry which is preliminary data.</text>
</comment>
<reference evidence="2" key="1">
    <citation type="journal article" date="2022" name="Mol. Ecol. Resour.">
        <title>The genomes of chicory, endive, great burdock and yacon provide insights into Asteraceae palaeo-polyploidization history and plant inulin production.</title>
        <authorList>
            <person name="Fan W."/>
            <person name="Wang S."/>
            <person name="Wang H."/>
            <person name="Wang A."/>
            <person name="Jiang F."/>
            <person name="Liu H."/>
            <person name="Zhao H."/>
            <person name="Xu D."/>
            <person name="Zhang Y."/>
        </authorList>
    </citation>
    <scope>NUCLEOTIDE SEQUENCE [LARGE SCALE GENOMIC DNA]</scope>
    <source>
        <strain evidence="2">cv. Punajuju</strain>
    </source>
</reference>
<protein>
    <submittedName>
        <fullName evidence="1">Uncharacterized protein</fullName>
    </submittedName>
</protein>
<organism evidence="1 2">
    <name type="scientific">Cichorium intybus</name>
    <name type="common">Chicory</name>
    <dbReference type="NCBI Taxonomy" id="13427"/>
    <lineage>
        <taxon>Eukaryota</taxon>
        <taxon>Viridiplantae</taxon>
        <taxon>Streptophyta</taxon>
        <taxon>Embryophyta</taxon>
        <taxon>Tracheophyta</taxon>
        <taxon>Spermatophyta</taxon>
        <taxon>Magnoliopsida</taxon>
        <taxon>eudicotyledons</taxon>
        <taxon>Gunneridae</taxon>
        <taxon>Pentapetalae</taxon>
        <taxon>asterids</taxon>
        <taxon>campanulids</taxon>
        <taxon>Asterales</taxon>
        <taxon>Asteraceae</taxon>
        <taxon>Cichorioideae</taxon>
        <taxon>Cichorieae</taxon>
        <taxon>Cichoriinae</taxon>
        <taxon>Cichorium</taxon>
    </lineage>
</organism>
<reference evidence="1 2" key="2">
    <citation type="journal article" date="2022" name="Mol. Ecol. Resour.">
        <title>The genomes of chicory, endive, great burdock and yacon provide insights into Asteraceae paleo-polyploidization history and plant inulin production.</title>
        <authorList>
            <person name="Fan W."/>
            <person name="Wang S."/>
            <person name="Wang H."/>
            <person name="Wang A."/>
            <person name="Jiang F."/>
            <person name="Liu H."/>
            <person name="Zhao H."/>
            <person name="Xu D."/>
            <person name="Zhang Y."/>
        </authorList>
    </citation>
    <scope>NUCLEOTIDE SEQUENCE [LARGE SCALE GENOMIC DNA]</scope>
    <source>
        <strain evidence="2">cv. Punajuju</strain>
        <tissue evidence="1">Leaves</tissue>
    </source>
</reference>
<proteinExistence type="predicted"/>
<accession>A0ACB9BMS4</accession>
<evidence type="ECO:0000313" key="1">
    <source>
        <dbReference type="EMBL" id="KAI3723331.1"/>
    </source>
</evidence>
<name>A0ACB9BMS4_CICIN</name>
<gene>
    <name evidence="1" type="ORF">L2E82_34827</name>
</gene>
<sequence length="101" mass="10514">MGRTSPTAGIQHVASGVSPETNKKVTGVWAKIRLTGGELVSSDTGDSSGMELDRRMKLCRWMQHGDDIISSSPPSACVRAAILFGLDPLGHACGPLAVGLP</sequence>
<dbReference type="EMBL" id="CM042014">
    <property type="protein sequence ID" value="KAI3723331.1"/>
    <property type="molecule type" value="Genomic_DNA"/>
</dbReference>
<evidence type="ECO:0000313" key="2">
    <source>
        <dbReference type="Proteomes" id="UP001055811"/>
    </source>
</evidence>